<reference evidence="1" key="1">
    <citation type="submission" date="2021-02" db="EMBL/GenBank/DDBJ databases">
        <title>Fulvivirga sp. S481 isolated from sea water.</title>
        <authorList>
            <person name="Bae S.S."/>
            <person name="Baek K."/>
        </authorList>
    </citation>
    <scope>NUCLEOTIDE SEQUENCE</scope>
    <source>
        <strain evidence="1">S481</strain>
    </source>
</reference>
<organism evidence="1 2">
    <name type="scientific">Fulvivirga lutea</name>
    <dbReference type="NCBI Taxonomy" id="2810512"/>
    <lineage>
        <taxon>Bacteria</taxon>
        <taxon>Pseudomonadati</taxon>
        <taxon>Bacteroidota</taxon>
        <taxon>Cytophagia</taxon>
        <taxon>Cytophagales</taxon>
        <taxon>Fulvivirgaceae</taxon>
        <taxon>Fulvivirga</taxon>
    </lineage>
</organism>
<sequence length="118" mass="13833">MATKSEVEQFLKEFKEKLKLTKVYFRDDRGKNAQTLADLEIRPIDREKTLLELEFEDYAEGPLEDTLYNKSDMWVFGKEIKDKEIYIKISIGFGEGGVICISFHIAERPMNYPFKGQQ</sequence>
<name>A0A974WG38_9BACT</name>
<proteinExistence type="predicted"/>
<dbReference type="RefSeq" id="WP_205721018.1">
    <property type="nucleotide sequence ID" value="NZ_CP070608.1"/>
</dbReference>
<protein>
    <recommendedName>
        <fullName evidence="3">Toxin</fullName>
    </recommendedName>
</protein>
<evidence type="ECO:0000313" key="2">
    <source>
        <dbReference type="Proteomes" id="UP000662783"/>
    </source>
</evidence>
<evidence type="ECO:0008006" key="3">
    <source>
        <dbReference type="Google" id="ProtNLM"/>
    </source>
</evidence>
<gene>
    <name evidence="1" type="ORF">JR347_12945</name>
</gene>
<evidence type="ECO:0000313" key="1">
    <source>
        <dbReference type="EMBL" id="QSE96502.1"/>
    </source>
</evidence>
<accession>A0A974WG38</accession>
<dbReference type="EMBL" id="CP070608">
    <property type="protein sequence ID" value="QSE96502.1"/>
    <property type="molecule type" value="Genomic_DNA"/>
</dbReference>
<keyword evidence="2" id="KW-1185">Reference proteome</keyword>
<dbReference type="Proteomes" id="UP000662783">
    <property type="component" value="Chromosome"/>
</dbReference>
<dbReference type="AlphaFoldDB" id="A0A974WG38"/>
<dbReference type="KEGG" id="fuv:JR347_12945"/>